<name>A0A498BXW4_9GAMM</name>
<dbReference type="SUPFAM" id="SSF110296">
    <property type="entry name" value="Oligoxyloglucan reducing end-specific cellobiohydrolase"/>
    <property type="match status" value="1"/>
</dbReference>
<gene>
    <name evidence="5" type="ORF">DFR31_2144</name>
</gene>
<keyword evidence="1" id="KW-0602">Photosynthesis</keyword>
<protein>
    <submittedName>
        <fullName evidence="5">Photosystem II stability/assembly factor-like uncharacterized protein</fullName>
    </submittedName>
</protein>
<organism evidence="5 6">
    <name type="scientific">Alkalispirillum mobile</name>
    <dbReference type="NCBI Taxonomy" id="85925"/>
    <lineage>
        <taxon>Bacteria</taxon>
        <taxon>Pseudomonadati</taxon>
        <taxon>Pseudomonadota</taxon>
        <taxon>Gammaproteobacteria</taxon>
        <taxon>Chromatiales</taxon>
        <taxon>Ectothiorhodospiraceae</taxon>
        <taxon>Alkalispirillum</taxon>
    </lineage>
</organism>
<dbReference type="RefSeq" id="WP_121442667.1">
    <property type="nucleotide sequence ID" value="NZ_RCDA01000003.1"/>
</dbReference>
<evidence type="ECO:0000259" key="4">
    <source>
        <dbReference type="Pfam" id="PF14870"/>
    </source>
</evidence>
<sequence length="371" mass="39853">MRFEFFLTAFFRDGAPDALTTETAPAQEQSERSGVVRVAGALGRGVLAVAPWLFIAGLLWAAIFVRPQPLGSTVQPPLIEERDAFFGATLPTADVAWMVGSDGKILRSEDGLATWTRQDAATQEHLQHVAAWSEDRAVAVGNDGVALYTQDGGASWHLGDAPRSEIANKLLRVRTVGEAEAWAVGEMGALLHTQDGGASWARAMPEKDLAWADISFNGTGVSMLVGEFGEMRRSIDGGQTWETLTPKVESSLTSVAFAEEGQGVAVGLEGVILTTTDHGETWAQVNSPTEFHLFDVVWDADSQRWLAVGDQGTWVVGQIDGEWESGRISQNSMPWLMDVQPVDGGALMVGAQVGVWEGPAGAWRQFTSNGE</sequence>
<feature type="transmembrane region" description="Helical" evidence="3">
    <location>
        <begin position="46"/>
        <end position="65"/>
    </location>
</feature>
<proteinExistence type="predicted"/>
<dbReference type="GO" id="GO:0009523">
    <property type="term" value="C:photosystem II"/>
    <property type="evidence" value="ECO:0007669"/>
    <property type="project" value="UniProtKB-KW"/>
</dbReference>
<keyword evidence="3" id="KW-0812">Transmembrane</keyword>
<dbReference type="Pfam" id="PF14870">
    <property type="entry name" value="PSII_BNR"/>
    <property type="match status" value="2"/>
</dbReference>
<evidence type="ECO:0000313" key="6">
    <source>
        <dbReference type="Proteomes" id="UP000275461"/>
    </source>
</evidence>
<dbReference type="Gene3D" id="2.130.10.10">
    <property type="entry name" value="YVTN repeat-like/Quinoprotein amine dehydrogenase"/>
    <property type="match status" value="1"/>
</dbReference>
<dbReference type="InterPro" id="IPR028203">
    <property type="entry name" value="PSII_CF48-like_dom"/>
</dbReference>
<dbReference type="GO" id="GO:0015979">
    <property type="term" value="P:photosynthesis"/>
    <property type="evidence" value="ECO:0007669"/>
    <property type="project" value="UniProtKB-KW"/>
</dbReference>
<dbReference type="PANTHER" id="PTHR47199:SF2">
    <property type="entry name" value="PHOTOSYSTEM II STABILITY_ASSEMBLY FACTOR HCF136, CHLOROPLASTIC"/>
    <property type="match status" value="1"/>
</dbReference>
<evidence type="ECO:0000256" key="2">
    <source>
        <dbReference type="ARBA" id="ARBA00023276"/>
    </source>
</evidence>
<evidence type="ECO:0000256" key="1">
    <source>
        <dbReference type="ARBA" id="ARBA00022531"/>
    </source>
</evidence>
<dbReference type="OrthoDB" id="9813892at2"/>
<feature type="domain" description="Photosynthesis system II assembly factor Ycf48/Hcf136-like" evidence="4">
    <location>
        <begin position="114"/>
        <end position="204"/>
    </location>
</feature>
<dbReference type="InterPro" id="IPR015943">
    <property type="entry name" value="WD40/YVTN_repeat-like_dom_sf"/>
</dbReference>
<dbReference type="EMBL" id="RCDA01000003">
    <property type="protein sequence ID" value="RLK48265.1"/>
    <property type="molecule type" value="Genomic_DNA"/>
</dbReference>
<accession>A0A498BXW4</accession>
<evidence type="ECO:0000313" key="5">
    <source>
        <dbReference type="EMBL" id="RLK48265.1"/>
    </source>
</evidence>
<keyword evidence="6" id="KW-1185">Reference proteome</keyword>
<dbReference type="PANTHER" id="PTHR47199">
    <property type="entry name" value="PHOTOSYSTEM II STABILITY/ASSEMBLY FACTOR HCF136, CHLOROPLASTIC"/>
    <property type="match status" value="1"/>
</dbReference>
<keyword evidence="2" id="KW-0604">Photosystem II</keyword>
<comment type="caution">
    <text evidence="5">The sequence shown here is derived from an EMBL/GenBank/DDBJ whole genome shotgun (WGS) entry which is preliminary data.</text>
</comment>
<dbReference type="Proteomes" id="UP000275461">
    <property type="component" value="Unassembled WGS sequence"/>
</dbReference>
<reference evidence="5 6" key="1">
    <citation type="submission" date="2018-10" db="EMBL/GenBank/DDBJ databases">
        <title>Genomic Encyclopedia of Type Strains, Phase IV (KMG-IV): sequencing the most valuable type-strain genomes for metagenomic binning, comparative biology and taxonomic classification.</title>
        <authorList>
            <person name="Goeker M."/>
        </authorList>
    </citation>
    <scope>NUCLEOTIDE SEQUENCE [LARGE SCALE GENOMIC DNA]</scope>
    <source>
        <strain evidence="5 6">DSM 12769</strain>
    </source>
</reference>
<evidence type="ECO:0000256" key="3">
    <source>
        <dbReference type="SAM" id="Phobius"/>
    </source>
</evidence>
<dbReference type="AlphaFoldDB" id="A0A498BXW4"/>
<feature type="domain" description="Photosynthesis system II assembly factor Ycf48/Hcf136-like" evidence="4">
    <location>
        <begin position="211"/>
        <end position="286"/>
    </location>
</feature>
<keyword evidence="3" id="KW-1133">Transmembrane helix</keyword>
<keyword evidence="3" id="KW-0472">Membrane</keyword>